<protein>
    <submittedName>
        <fullName evidence="1">Uncharacterized protein</fullName>
    </submittedName>
</protein>
<proteinExistence type="predicted"/>
<dbReference type="Proteomes" id="UP000229600">
    <property type="component" value="Unassembled WGS sequence"/>
</dbReference>
<gene>
    <name evidence="1" type="ORF">COV59_05040</name>
</gene>
<accession>A0A2H0N3P8</accession>
<evidence type="ECO:0000313" key="2">
    <source>
        <dbReference type="Proteomes" id="UP000229600"/>
    </source>
</evidence>
<sequence length="101" mass="10864">MDGWVLRWVGCKGGSGVDGSGRVARTFRLAGTSTMLARRGVDGCHTHPKRGRNGGKDDAAARADVCAFRDLHGTTGPALNLYFGHDSPLRWPVENSQELMP</sequence>
<dbReference type="AlphaFoldDB" id="A0A2H0N3P8"/>
<name>A0A2H0N3P8_9BACT</name>
<dbReference type="EMBL" id="PCWN01000011">
    <property type="protein sequence ID" value="PIR03529.1"/>
    <property type="molecule type" value="Genomic_DNA"/>
</dbReference>
<organism evidence="1 2">
    <name type="scientific">Candidatus Magasanikbacteria bacterium CG11_big_fil_rev_8_21_14_0_20_39_34</name>
    <dbReference type="NCBI Taxonomy" id="1974653"/>
    <lineage>
        <taxon>Bacteria</taxon>
        <taxon>Candidatus Magasanikiibacteriota</taxon>
    </lineage>
</organism>
<reference evidence="1 2" key="1">
    <citation type="submission" date="2017-09" db="EMBL/GenBank/DDBJ databases">
        <title>Depth-based differentiation of microbial function through sediment-hosted aquifers and enrichment of novel symbionts in the deep terrestrial subsurface.</title>
        <authorList>
            <person name="Probst A.J."/>
            <person name="Ladd B."/>
            <person name="Jarett J.K."/>
            <person name="Geller-Mcgrath D.E."/>
            <person name="Sieber C.M."/>
            <person name="Emerson J.B."/>
            <person name="Anantharaman K."/>
            <person name="Thomas B.C."/>
            <person name="Malmstrom R."/>
            <person name="Stieglmeier M."/>
            <person name="Klingl A."/>
            <person name="Woyke T."/>
            <person name="Ryan C.M."/>
            <person name="Banfield J.F."/>
        </authorList>
    </citation>
    <scope>NUCLEOTIDE SEQUENCE [LARGE SCALE GENOMIC DNA]</scope>
    <source>
        <strain evidence="1">CG11_big_fil_rev_8_21_14_0_20_39_34</strain>
    </source>
</reference>
<evidence type="ECO:0000313" key="1">
    <source>
        <dbReference type="EMBL" id="PIR03529.1"/>
    </source>
</evidence>
<comment type="caution">
    <text evidence="1">The sequence shown here is derived from an EMBL/GenBank/DDBJ whole genome shotgun (WGS) entry which is preliminary data.</text>
</comment>